<keyword evidence="4" id="KW-0539">Nucleus</keyword>
<evidence type="ECO:0000256" key="4">
    <source>
        <dbReference type="ARBA" id="ARBA00023242"/>
    </source>
</evidence>
<dbReference type="OrthoDB" id="10266074at2759"/>
<feature type="compositionally biased region" description="Basic and acidic residues" evidence="5">
    <location>
        <begin position="16"/>
        <end position="25"/>
    </location>
</feature>
<dbReference type="GO" id="GO:0005634">
    <property type="term" value="C:nucleus"/>
    <property type="evidence" value="ECO:0007669"/>
    <property type="project" value="UniProtKB-SubCell"/>
</dbReference>
<dbReference type="GO" id="GO:0006366">
    <property type="term" value="P:transcription by RNA polymerase II"/>
    <property type="evidence" value="ECO:0007669"/>
    <property type="project" value="InterPro"/>
</dbReference>
<dbReference type="InterPro" id="IPR003195">
    <property type="entry name" value="TFIID_TAF13"/>
</dbReference>
<protein>
    <submittedName>
        <fullName evidence="6">Uncharacterized protein</fullName>
    </submittedName>
</protein>
<dbReference type="RefSeq" id="XP_005848330.1">
    <property type="nucleotide sequence ID" value="XM_005848268.1"/>
</dbReference>
<dbReference type="AlphaFoldDB" id="E1ZDI3"/>
<reference evidence="6 7" key="1">
    <citation type="journal article" date="2010" name="Plant Cell">
        <title>The Chlorella variabilis NC64A genome reveals adaptation to photosymbiosis, coevolution with viruses, and cryptic sex.</title>
        <authorList>
            <person name="Blanc G."/>
            <person name="Duncan G."/>
            <person name="Agarkova I."/>
            <person name="Borodovsky M."/>
            <person name="Gurnon J."/>
            <person name="Kuo A."/>
            <person name="Lindquist E."/>
            <person name="Lucas S."/>
            <person name="Pangilinan J."/>
            <person name="Polle J."/>
            <person name="Salamov A."/>
            <person name="Terry A."/>
            <person name="Yamada T."/>
            <person name="Dunigan D.D."/>
            <person name="Grigoriev I.V."/>
            <person name="Claverie J.M."/>
            <person name="Van Etten J.L."/>
        </authorList>
    </citation>
    <scope>NUCLEOTIDE SEQUENCE [LARGE SCALE GENOMIC DNA]</scope>
    <source>
        <strain evidence="6 7">NC64A</strain>
    </source>
</reference>
<dbReference type="Proteomes" id="UP000008141">
    <property type="component" value="Unassembled WGS sequence"/>
</dbReference>
<comment type="subcellular location">
    <subcellularLocation>
        <location evidence="1">Nucleus</location>
    </subcellularLocation>
</comment>
<organism evidence="7">
    <name type="scientific">Chlorella variabilis</name>
    <name type="common">Green alga</name>
    <dbReference type="NCBI Taxonomy" id="554065"/>
    <lineage>
        <taxon>Eukaryota</taxon>
        <taxon>Viridiplantae</taxon>
        <taxon>Chlorophyta</taxon>
        <taxon>core chlorophytes</taxon>
        <taxon>Trebouxiophyceae</taxon>
        <taxon>Chlorellales</taxon>
        <taxon>Chlorellaceae</taxon>
        <taxon>Chlorella clade</taxon>
        <taxon>Chlorella</taxon>
    </lineage>
</organism>
<dbReference type="KEGG" id="cvr:CHLNCDRAFT_145018"/>
<accession>E1ZDI3</accession>
<evidence type="ECO:0000256" key="3">
    <source>
        <dbReference type="ARBA" id="ARBA00023163"/>
    </source>
</evidence>
<evidence type="ECO:0000313" key="6">
    <source>
        <dbReference type="EMBL" id="EFN56228.1"/>
    </source>
</evidence>
<feature type="region of interest" description="Disordered" evidence="5">
    <location>
        <begin position="1"/>
        <end position="98"/>
    </location>
</feature>
<dbReference type="STRING" id="554065.E1ZDI3"/>
<evidence type="ECO:0000313" key="7">
    <source>
        <dbReference type="Proteomes" id="UP000008141"/>
    </source>
</evidence>
<dbReference type="GeneID" id="17355630"/>
<gene>
    <name evidence="6" type="ORF">CHLNCDRAFT_145018</name>
</gene>
<feature type="compositionally biased region" description="Basic and acidic residues" evidence="5">
    <location>
        <begin position="35"/>
        <end position="46"/>
    </location>
</feature>
<dbReference type="Pfam" id="PF02269">
    <property type="entry name" value="TFIID-18kDa"/>
    <property type="match status" value="1"/>
</dbReference>
<evidence type="ECO:0000256" key="5">
    <source>
        <dbReference type="SAM" id="MobiDB-lite"/>
    </source>
</evidence>
<dbReference type="InParanoid" id="E1ZDI3"/>
<proteinExistence type="predicted"/>
<dbReference type="EMBL" id="GL433842">
    <property type="protein sequence ID" value="EFN56228.1"/>
    <property type="molecule type" value="Genomic_DNA"/>
</dbReference>
<keyword evidence="3" id="KW-0804">Transcription</keyword>
<evidence type="ECO:0000256" key="2">
    <source>
        <dbReference type="ARBA" id="ARBA00023015"/>
    </source>
</evidence>
<keyword evidence="7" id="KW-1185">Reference proteome</keyword>
<name>E1ZDI3_CHLVA</name>
<evidence type="ECO:0000256" key="1">
    <source>
        <dbReference type="ARBA" id="ARBA00004123"/>
    </source>
</evidence>
<keyword evidence="2" id="KW-0805">Transcription regulation</keyword>
<sequence length="144" mass="15181">MTEEGGKPAAKKAKKAAGEKAKKGGDAAPAAKRQKAAEAKPAKQEEAPPPQEAFSMEGQLTRDSRAARLTAPGPHPVQAMDSAAQRGKLRRPGAPGAGAAVGAEDILFLVRKDPRKYARAKELLILDEEIRKAKQVVEDVTAPL</sequence>